<feature type="compositionally biased region" description="Acidic residues" evidence="1">
    <location>
        <begin position="247"/>
        <end position="268"/>
    </location>
</feature>
<organism evidence="3 4">
    <name type="scientific">Parascedosporium putredinis</name>
    <dbReference type="NCBI Taxonomy" id="1442378"/>
    <lineage>
        <taxon>Eukaryota</taxon>
        <taxon>Fungi</taxon>
        <taxon>Dikarya</taxon>
        <taxon>Ascomycota</taxon>
        <taxon>Pezizomycotina</taxon>
        <taxon>Sordariomycetes</taxon>
        <taxon>Hypocreomycetidae</taxon>
        <taxon>Microascales</taxon>
        <taxon>Microascaceae</taxon>
        <taxon>Parascedosporium</taxon>
    </lineage>
</organism>
<evidence type="ECO:0000313" key="3">
    <source>
        <dbReference type="EMBL" id="CAI4211988.1"/>
    </source>
</evidence>
<accession>A0A9P1GXU6</accession>
<evidence type="ECO:0000256" key="2">
    <source>
        <dbReference type="SAM" id="Phobius"/>
    </source>
</evidence>
<keyword evidence="2" id="KW-0472">Membrane</keyword>
<name>A0A9P1GXU6_9PEZI</name>
<feature type="compositionally biased region" description="Low complexity" evidence="1">
    <location>
        <begin position="236"/>
        <end position="246"/>
    </location>
</feature>
<feature type="region of interest" description="Disordered" evidence="1">
    <location>
        <begin position="177"/>
        <end position="268"/>
    </location>
</feature>
<keyword evidence="4" id="KW-1185">Reference proteome</keyword>
<dbReference type="EMBL" id="CALLCH030000003">
    <property type="protein sequence ID" value="CAI4211988.1"/>
    <property type="molecule type" value="Genomic_DNA"/>
</dbReference>
<feature type="compositionally biased region" description="Basic and acidic residues" evidence="1">
    <location>
        <begin position="226"/>
        <end position="235"/>
    </location>
</feature>
<evidence type="ECO:0000313" key="4">
    <source>
        <dbReference type="Proteomes" id="UP000838763"/>
    </source>
</evidence>
<keyword evidence="2" id="KW-1133">Transmembrane helix</keyword>
<sequence length="268" mass="28355">MLSEQPSQAIISLTREADRLTLPNSSRATHHKATKEEVSLLTSSSTATVRRLSNNLIRVMALLLPSNMDMALHLLLVRQAAPDAGKPASSASGLVGTTSASRLFGEPPWAVVTILEGTEFLMQGAMETILMVDSTAVAMVAMAAMASGMLMGAAGGLAVGAIGGALVANALSDSDDEQHHHHYYGAPAPQAGYGGYQDPSMPPAVLPPTDVDGSSVSSSDREEVEEARAEYEEALRNAADSDASSSDLEELEEAREEYEEIYEEVYED</sequence>
<gene>
    <name evidence="3" type="ORF">PPNO1_LOCUS1757</name>
</gene>
<evidence type="ECO:0000256" key="1">
    <source>
        <dbReference type="SAM" id="MobiDB-lite"/>
    </source>
</evidence>
<proteinExistence type="predicted"/>
<protein>
    <submittedName>
        <fullName evidence="3">Uncharacterized protein</fullName>
    </submittedName>
</protein>
<keyword evidence="2" id="KW-0812">Transmembrane</keyword>
<dbReference type="Proteomes" id="UP000838763">
    <property type="component" value="Unassembled WGS sequence"/>
</dbReference>
<reference evidence="3" key="1">
    <citation type="submission" date="2022-11" db="EMBL/GenBank/DDBJ databases">
        <authorList>
            <person name="Scott C."/>
            <person name="Bruce N."/>
        </authorList>
    </citation>
    <scope>NUCLEOTIDE SEQUENCE</scope>
</reference>
<feature type="transmembrane region" description="Helical" evidence="2">
    <location>
        <begin position="152"/>
        <end position="171"/>
    </location>
</feature>
<dbReference type="AlphaFoldDB" id="A0A9P1GXU6"/>
<comment type="caution">
    <text evidence="3">The sequence shown here is derived from an EMBL/GenBank/DDBJ whole genome shotgun (WGS) entry which is preliminary data.</text>
</comment>